<reference evidence="2 3" key="2">
    <citation type="submission" date="2019-01" db="EMBL/GenBank/DDBJ databases">
        <title>The decoding of complex shrimp genome reveals the adaptation for benthos swimmer, frequently molting mechanism and breeding impact on genome.</title>
        <authorList>
            <person name="Sun Y."/>
            <person name="Gao Y."/>
            <person name="Yu Y."/>
        </authorList>
    </citation>
    <scope>NUCLEOTIDE SEQUENCE [LARGE SCALE GENOMIC DNA]</scope>
    <source>
        <tissue evidence="2">Muscle</tissue>
    </source>
</reference>
<proteinExistence type="predicted"/>
<gene>
    <name evidence="2" type="ORF">C7M84_010950</name>
</gene>
<keyword evidence="3" id="KW-1185">Reference proteome</keyword>
<comment type="caution">
    <text evidence="2">The sequence shown here is derived from an EMBL/GenBank/DDBJ whole genome shotgun (WGS) entry which is preliminary data.</text>
</comment>
<keyword evidence="1" id="KW-1133">Transmembrane helix</keyword>
<keyword evidence="1" id="KW-0472">Membrane</keyword>
<feature type="transmembrane region" description="Helical" evidence="1">
    <location>
        <begin position="234"/>
        <end position="257"/>
    </location>
</feature>
<name>A0A3R7PLX1_PENVA</name>
<organism evidence="2 3">
    <name type="scientific">Penaeus vannamei</name>
    <name type="common">Whiteleg shrimp</name>
    <name type="synonym">Litopenaeus vannamei</name>
    <dbReference type="NCBI Taxonomy" id="6689"/>
    <lineage>
        <taxon>Eukaryota</taxon>
        <taxon>Metazoa</taxon>
        <taxon>Ecdysozoa</taxon>
        <taxon>Arthropoda</taxon>
        <taxon>Crustacea</taxon>
        <taxon>Multicrustacea</taxon>
        <taxon>Malacostraca</taxon>
        <taxon>Eumalacostraca</taxon>
        <taxon>Eucarida</taxon>
        <taxon>Decapoda</taxon>
        <taxon>Dendrobranchiata</taxon>
        <taxon>Penaeoidea</taxon>
        <taxon>Penaeidae</taxon>
        <taxon>Penaeus</taxon>
    </lineage>
</organism>
<sequence length="378" mass="42358">MFPLNSGCKVGINLELDENLVPCLTKMEASCCPLFWVLRAMGLHPVALRSGSTYHVIYSRFLINFFIILISAASYFASLIAKQPNYYLKAVIDGFYFINFFNIAALHMLIFLKRESLCKLVTLLASSGHRTPRKYYVMGPLIVAAYSSVVIVTMYYTYQRGALHLWGIALCSINQCYLTMWNVQFCFYLNAVQSSYAATLARLPEVACADDGDLGSYVDLISRLRQLTEQFNEVFAAFVFLRCFAFLSKLVVLLYLLCLGSWNLLRAIVVAAAAEEVAQLFVVCAMAEALQEKEEEMTAVPTSPCQHSALVERVWADFAKPGIAGHGRRRLQSLASCLHAHPSRVLCGRVGVLGQRMLLDMISTVMTYIVVVYQYTPK</sequence>
<dbReference type="EMBL" id="QCYY01002389">
    <property type="protein sequence ID" value="ROT70750.1"/>
    <property type="molecule type" value="Genomic_DNA"/>
</dbReference>
<feature type="transmembrane region" description="Helical" evidence="1">
    <location>
        <begin position="61"/>
        <end position="80"/>
    </location>
</feature>
<feature type="transmembrane region" description="Helical" evidence="1">
    <location>
        <begin position="135"/>
        <end position="156"/>
    </location>
</feature>
<keyword evidence="1" id="KW-0812">Transmembrane</keyword>
<reference evidence="2 3" key="1">
    <citation type="submission" date="2018-04" db="EMBL/GenBank/DDBJ databases">
        <authorList>
            <person name="Zhang X."/>
            <person name="Yuan J."/>
            <person name="Li F."/>
            <person name="Xiang J."/>
        </authorList>
    </citation>
    <scope>NUCLEOTIDE SEQUENCE [LARGE SCALE GENOMIC DNA]</scope>
    <source>
        <tissue evidence="2">Muscle</tissue>
    </source>
</reference>
<evidence type="ECO:0000313" key="2">
    <source>
        <dbReference type="EMBL" id="ROT70750.1"/>
    </source>
</evidence>
<dbReference type="AlphaFoldDB" id="A0A3R7PLX1"/>
<protein>
    <submittedName>
        <fullName evidence="2">Uncharacterized protein</fullName>
    </submittedName>
</protein>
<feature type="transmembrane region" description="Helical" evidence="1">
    <location>
        <begin position="86"/>
        <end position="112"/>
    </location>
</feature>
<evidence type="ECO:0000313" key="3">
    <source>
        <dbReference type="Proteomes" id="UP000283509"/>
    </source>
</evidence>
<evidence type="ECO:0000256" key="1">
    <source>
        <dbReference type="SAM" id="Phobius"/>
    </source>
</evidence>
<dbReference type="Proteomes" id="UP000283509">
    <property type="component" value="Unassembled WGS sequence"/>
</dbReference>
<accession>A0A3R7PLX1</accession>